<dbReference type="VEuPathDB" id="FungiDB:ASPFODRAFT_426267"/>
<organism evidence="2 3">
    <name type="scientific">Aspergillus luchuensis (strain CBS 106.47)</name>
    <dbReference type="NCBI Taxonomy" id="1137211"/>
    <lineage>
        <taxon>Eukaryota</taxon>
        <taxon>Fungi</taxon>
        <taxon>Dikarya</taxon>
        <taxon>Ascomycota</taxon>
        <taxon>Pezizomycotina</taxon>
        <taxon>Eurotiomycetes</taxon>
        <taxon>Eurotiomycetidae</taxon>
        <taxon>Eurotiales</taxon>
        <taxon>Aspergillaceae</taxon>
        <taxon>Aspergillus</taxon>
        <taxon>Aspergillus subgen. Circumdati</taxon>
    </lineage>
</organism>
<feature type="region of interest" description="Disordered" evidence="1">
    <location>
        <begin position="67"/>
        <end position="86"/>
    </location>
</feature>
<gene>
    <name evidence="2" type="ORF">ASPFODRAFT_426267</name>
</gene>
<dbReference type="EMBL" id="KV878237">
    <property type="protein sequence ID" value="OJZ90521.1"/>
    <property type="molecule type" value="Genomic_DNA"/>
</dbReference>
<evidence type="ECO:0000313" key="3">
    <source>
        <dbReference type="Proteomes" id="UP000184063"/>
    </source>
</evidence>
<protein>
    <submittedName>
        <fullName evidence="2">Uncharacterized protein</fullName>
    </submittedName>
</protein>
<proteinExistence type="predicted"/>
<dbReference type="AlphaFoldDB" id="A0A1M3TV11"/>
<sequence>MRLIWCECEMNPAACEGCGAEWRQTNCSTYLLHGRCVGVSGKWSYRSNYCDQSQRWRQCECERDPTNSQQLEHAGGNRGWDQSPTVDGKEIRNLGINLPPSLDCTSRRRLEGAEGGRMIIPVDTR</sequence>
<dbReference type="Proteomes" id="UP000184063">
    <property type="component" value="Unassembled WGS sequence"/>
</dbReference>
<evidence type="ECO:0000256" key="1">
    <source>
        <dbReference type="SAM" id="MobiDB-lite"/>
    </source>
</evidence>
<name>A0A1M3TV11_ASPLC</name>
<reference evidence="3" key="1">
    <citation type="journal article" date="2017" name="Genome Biol.">
        <title>Comparative genomics reveals high biological diversity and specific adaptations in the industrially and medically important fungal genus Aspergillus.</title>
        <authorList>
            <person name="de Vries R.P."/>
            <person name="Riley R."/>
            <person name="Wiebenga A."/>
            <person name="Aguilar-Osorio G."/>
            <person name="Amillis S."/>
            <person name="Uchima C.A."/>
            <person name="Anderluh G."/>
            <person name="Asadollahi M."/>
            <person name="Askin M."/>
            <person name="Barry K."/>
            <person name="Battaglia E."/>
            <person name="Bayram O."/>
            <person name="Benocci T."/>
            <person name="Braus-Stromeyer S.A."/>
            <person name="Caldana C."/>
            <person name="Canovas D."/>
            <person name="Cerqueira G.C."/>
            <person name="Chen F."/>
            <person name="Chen W."/>
            <person name="Choi C."/>
            <person name="Clum A."/>
            <person name="Dos Santos R.A."/>
            <person name="Damasio A.R."/>
            <person name="Diallinas G."/>
            <person name="Emri T."/>
            <person name="Fekete E."/>
            <person name="Flipphi M."/>
            <person name="Freyberg S."/>
            <person name="Gallo A."/>
            <person name="Gournas C."/>
            <person name="Habgood R."/>
            <person name="Hainaut M."/>
            <person name="Harispe M.L."/>
            <person name="Henrissat B."/>
            <person name="Hilden K.S."/>
            <person name="Hope R."/>
            <person name="Hossain A."/>
            <person name="Karabika E."/>
            <person name="Karaffa L."/>
            <person name="Karanyi Z."/>
            <person name="Krasevec N."/>
            <person name="Kuo A."/>
            <person name="Kusch H."/>
            <person name="LaButti K."/>
            <person name="Lagendijk E.L."/>
            <person name="Lapidus A."/>
            <person name="Levasseur A."/>
            <person name="Lindquist E."/>
            <person name="Lipzen A."/>
            <person name="Logrieco A.F."/>
            <person name="MacCabe A."/>
            <person name="Maekelae M.R."/>
            <person name="Malavazi I."/>
            <person name="Melin P."/>
            <person name="Meyer V."/>
            <person name="Mielnichuk N."/>
            <person name="Miskei M."/>
            <person name="Molnar A.P."/>
            <person name="Mule G."/>
            <person name="Ngan C.Y."/>
            <person name="Orejas M."/>
            <person name="Orosz E."/>
            <person name="Ouedraogo J.P."/>
            <person name="Overkamp K.M."/>
            <person name="Park H.-S."/>
            <person name="Perrone G."/>
            <person name="Piumi F."/>
            <person name="Punt P.J."/>
            <person name="Ram A.F."/>
            <person name="Ramon A."/>
            <person name="Rauscher S."/>
            <person name="Record E."/>
            <person name="Riano-Pachon D.M."/>
            <person name="Robert V."/>
            <person name="Roehrig J."/>
            <person name="Ruller R."/>
            <person name="Salamov A."/>
            <person name="Salih N.S."/>
            <person name="Samson R.A."/>
            <person name="Sandor E."/>
            <person name="Sanguinetti M."/>
            <person name="Schuetze T."/>
            <person name="Sepcic K."/>
            <person name="Shelest E."/>
            <person name="Sherlock G."/>
            <person name="Sophianopoulou V."/>
            <person name="Squina F.M."/>
            <person name="Sun H."/>
            <person name="Susca A."/>
            <person name="Todd R.B."/>
            <person name="Tsang A."/>
            <person name="Unkles S.E."/>
            <person name="van de Wiele N."/>
            <person name="van Rossen-Uffink D."/>
            <person name="Oliveira J.V."/>
            <person name="Vesth T.C."/>
            <person name="Visser J."/>
            <person name="Yu J.-H."/>
            <person name="Zhou M."/>
            <person name="Andersen M.R."/>
            <person name="Archer D.B."/>
            <person name="Baker S.E."/>
            <person name="Benoit I."/>
            <person name="Brakhage A.A."/>
            <person name="Braus G.H."/>
            <person name="Fischer R."/>
            <person name="Frisvad J.C."/>
            <person name="Goldman G.H."/>
            <person name="Houbraken J."/>
            <person name="Oakley B."/>
            <person name="Pocsi I."/>
            <person name="Scazzocchio C."/>
            <person name="Seiboth B."/>
            <person name="vanKuyk P.A."/>
            <person name="Wortman J."/>
            <person name="Dyer P.S."/>
            <person name="Grigoriev I.V."/>
        </authorList>
    </citation>
    <scope>NUCLEOTIDE SEQUENCE [LARGE SCALE GENOMIC DNA]</scope>
    <source>
        <strain evidence="3">CBS 106.47</strain>
    </source>
</reference>
<evidence type="ECO:0000313" key="2">
    <source>
        <dbReference type="EMBL" id="OJZ90521.1"/>
    </source>
</evidence>
<accession>A0A1M3TV11</accession>